<comment type="subcellular location">
    <subcellularLocation>
        <location evidence="1">Cell outer membrane</location>
        <topology evidence="1">Multi-pass membrane protein</topology>
    </subcellularLocation>
</comment>
<keyword evidence="6 12" id="KW-0732">Signal</keyword>
<evidence type="ECO:0000256" key="11">
    <source>
        <dbReference type="ARBA" id="ARBA00081111"/>
    </source>
</evidence>
<dbReference type="FunFam" id="1.20.1600.10:FF:000001">
    <property type="entry name" value="TolC outer membrane channel"/>
    <property type="match status" value="1"/>
</dbReference>
<keyword evidence="7" id="KW-0472">Membrane</keyword>
<evidence type="ECO:0000256" key="4">
    <source>
        <dbReference type="ARBA" id="ARBA00022452"/>
    </source>
</evidence>
<keyword evidence="3" id="KW-0813">Transport</keyword>
<dbReference type="PANTHER" id="PTHR30026">
    <property type="entry name" value="OUTER MEMBRANE PROTEIN TOLC"/>
    <property type="match status" value="1"/>
</dbReference>
<evidence type="ECO:0000256" key="3">
    <source>
        <dbReference type="ARBA" id="ARBA00022448"/>
    </source>
</evidence>
<feature type="chain" id="PRO_5012440869" description="Outer membrane protein TolC" evidence="12">
    <location>
        <begin position="23"/>
        <end position="456"/>
    </location>
</feature>
<dbReference type="InterPro" id="IPR010130">
    <property type="entry name" value="T1SS_OMP_TolC"/>
</dbReference>
<keyword evidence="4" id="KW-1134">Transmembrane beta strand</keyword>
<dbReference type="GO" id="GO:0046677">
    <property type="term" value="P:response to antibiotic"/>
    <property type="evidence" value="ECO:0007669"/>
    <property type="project" value="UniProtKB-KW"/>
</dbReference>
<comment type="similarity">
    <text evidence="2">Belongs to the outer membrane factor (OMF) (TC 1.B.17) family.</text>
</comment>
<sequence>MKKLLSLFIAMNLVGFSTSSHAADLLQIYQQAKETNPELLKAQADRNSVVEKVNEARSPLLPQLGLSAGASYGKDFRIPKKYQTENRGANAKLQLSQTIFDMAKWNQLSQSEKSASIADISFQAAQQKLILDTAKAYFDVLGSIDALTYTEAQKDSLYRQLDQTTQRFNVGLVAITDVQNARAQYDSILAQEVSYRNNLENTLENLRWITGIYYPQLAALNIDQFKTKQPEPANTILKEAENRNLNLLSARLKQDLSREQIKNAQTGYMPTISLEASTGVSNSHNRGYQYSNAYAGSNSVGLSLNLPLYNGGATYSQVEQAKYNFVSASQELENTYRKVIQEVHSTSNNISAAISSVEANKQAVLSAQSSLDSMEAGYQVGTRTIVDVLDATTKLYQAKQNLSKARYDYLLAQLQNEQARGTLNENDLIALNKMLGTQISTAASSIIKEMKTPSIR</sequence>
<evidence type="ECO:0000256" key="10">
    <source>
        <dbReference type="ARBA" id="ARBA00069847"/>
    </source>
</evidence>
<dbReference type="InterPro" id="IPR058622">
    <property type="entry name" value="TolC"/>
</dbReference>
<feature type="signal peptide" evidence="12">
    <location>
        <begin position="1"/>
        <end position="22"/>
    </location>
</feature>
<dbReference type="SUPFAM" id="SSF56954">
    <property type="entry name" value="Outer membrane efflux proteins (OEP)"/>
    <property type="match status" value="1"/>
</dbReference>
<dbReference type="GO" id="GO:1990281">
    <property type="term" value="C:efflux pump complex"/>
    <property type="evidence" value="ECO:0007669"/>
    <property type="project" value="TreeGrafter"/>
</dbReference>
<dbReference type="GO" id="GO:0015288">
    <property type="term" value="F:porin activity"/>
    <property type="evidence" value="ECO:0007669"/>
    <property type="project" value="TreeGrafter"/>
</dbReference>
<dbReference type="EMBL" id="MUBK01000014">
    <property type="protein sequence ID" value="OTA19882.1"/>
    <property type="molecule type" value="Genomic_DNA"/>
</dbReference>
<dbReference type="AlphaFoldDB" id="A0A1Y2SLN5"/>
<accession>A0A1Y2SLN5</accession>
<evidence type="ECO:0000313" key="13">
    <source>
        <dbReference type="EMBL" id="OTA19882.1"/>
    </source>
</evidence>
<proteinExistence type="inferred from homology"/>
<dbReference type="Pfam" id="PF02321">
    <property type="entry name" value="OEP"/>
    <property type="match status" value="2"/>
</dbReference>
<reference evidence="13 14" key="1">
    <citation type="submission" date="2017-01" db="EMBL/GenBank/DDBJ databases">
        <title>Deconstructing symbiosis and pathogenesis requirements using a combined genomic-metabolomic approach.</title>
        <authorList>
            <person name="Tobias N.J."/>
            <person name="Wolff H."/>
            <person name="Djahanschiri B."/>
            <person name="Ebersberger I."/>
            <person name="Bode H.B."/>
        </authorList>
    </citation>
    <scope>NUCLEOTIDE SEQUENCE [LARGE SCALE GENOMIC DNA]</scope>
    <source>
        <strain evidence="13 14">DSM 4764</strain>
    </source>
</reference>
<dbReference type="OrthoDB" id="9813458at2"/>
<dbReference type="Gene3D" id="1.20.1600.10">
    <property type="entry name" value="Outer membrane efflux proteins (OEP)"/>
    <property type="match status" value="1"/>
</dbReference>
<dbReference type="PANTHER" id="PTHR30026:SF20">
    <property type="entry name" value="OUTER MEMBRANE PROTEIN TOLC"/>
    <property type="match status" value="1"/>
</dbReference>
<gene>
    <name evidence="13" type="ORF">Xbed_02005</name>
</gene>
<evidence type="ECO:0000256" key="1">
    <source>
        <dbReference type="ARBA" id="ARBA00004571"/>
    </source>
</evidence>
<evidence type="ECO:0000256" key="12">
    <source>
        <dbReference type="SAM" id="SignalP"/>
    </source>
</evidence>
<dbReference type="InterPro" id="IPR003423">
    <property type="entry name" value="OMP_efflux"/>
</dbReference>
<dbReference type="STRING" id="40578.Xbed_02005"/>
<dbReference type="NCBIfam" id="TIGR01844">
    <property type="entry name" value="type_I_sec_TolC"/>
    <property type="match status" value="1"/>
</dbReference>
<evidence type="ECO:0000256" key="9">
    <source>
        <dbReference type="ARBA" id="ARBA00023251"/>
    </source>
</evidence>
<protein>
    <recommendedName>
        <fullName evidence="10">Outer membrane protein TolC</fullName>
    </recommendedName>
    <alternativeName>
        <fullName evidence="11">Multidrug efflux pump subunit TolC</fullName>
    </alternativeName>
</protein>
<dbReference type="GO" id="GO:0009279">
    <property type="term" value="C:cell outer membrane"/>
    <property type="evidence" value="ECO:0007669"/>
    <property type="project" value="UniProtKB-SubCell"/>
</dbReference>
<evidence type="ECO:0000256" key="5">
    <source>
        <dbReference type="ARBA" id="ARBA00022692"/>
    </source>
</evidence>
<evidence type="ECO:0000256" key="7">
    <source>
        <dbReference type="ARBA" id="ARBA00023136"/>
    </source>
</evidence>
<evidence type="ECO:0000256" key="8">
    <source>
        <dbReference type="ARBA" id="ARBA00023237"/>
    </source>
</evidence>
<keyword evidence="14" id="KW-1185">Reference proteome</keyword>
<keyword evidence="9" id="KW-0046">Antibiotic resistance</keyword>
<dbReference type="InterPro" id="IPR051906">
    <property type="entry name" value="TolC-like"/>
</dbReference>
<dbReference type="RefSeq" id="WP_086112773.1">
    <property type="nucleotide sequence ID" value="NZ_CAWNHF010000046.1"/>
</dbReference>
<keyword evidence="5" id="KW-0812">Transmembrane</keyword>
<comment type="caution">
    <text evidence="13">The sequence shown here is derived from an EMBL/GenBank/DDBJ whole genome shotgun (WGS) entry which is preliminary data.</text>
</comment>
<evidence type="ECO:0000256" key="6">
    <source>
        <dbReference type="ARBA" id="ARBA00022729"/>
    </source>
</evidence>
<keyword evidence="8" id="KW-0998">Cell outer membrane</keyword>
<dbReference type="GO" id="GO:0015562">
    <property type="term" value="F:efflux transmembrane transporter activity"/>
    <property type="evidence" value="ECO:0007669"/>
    <property type="project" value="InterPro"/>
</dbReference>
<name>A0A1Y2SLN5_9GAMM</name>
<organism evidence="13 14">
    <name type="scientific">Xenorhabdus beddingii</name>
    <dbReference type="NCBI Taxonomy" id="40578"/>
    <lineage>
        <taxon>Bacteria</taxon>
        <taxon>Pseudomonadati</taxon>
        <taxon>Pseudomonadota</taxon>
        <taxon>Gammaproteobacteria</taxon>
        <taxon>Enterobacterales</taxon>
        <taxon>Morganellaceae</taxon>
        <taxon>Xenorhabdus</taxon>
    </lineage>
</organism>
<dbReference type="NCBIfam" id="NF007002">
    <property type="entry name" value="PRK09465.1"/>
    <property type="match status" value="1"/>
</dbReference>
<evidence type="ECO:0000256" key="2">
    <source>
        <dbReference type="ARBA" id="ARBA00007613"/>
    </source>
</evidence>
<dbReference type="Proteomes" id="UP000194204">
    <property type="component" value="Unassembled WGS sequence"/>
</dbReference>
<evidence type="ECO:0000313" key="14">
    <source>
        <dbReference type="Proteomes" id="UP000194204"/>
    </source>
</evidence>